<comment type="subunit">
    <text evidence="7">Heterodimer of a catalytic subunit (MsrP) and a heme-binding subunit (MsrQ).</text>
</comment>
<dbReference type="EMBL" id="JAEMUK010000012">
    <property type="protein sequence ID" value="MBJ7543216.1"/>
    <property type="molecule type" value="Genomic_DNA"/>
</dbReference>
<accession>A0A8I1GG48</accession>
<dbReference type="GO" id="GO:0010181">
    <property type="term" value="F:FMN binding"/>
    <property type="evidence" value="ECO:0007669"/>
    <property type="project" value="UniProtKB-UniRule"/>
</dbReference>
<dbReference type="GO" id="GO:0020037">
    <property type="term" value="F:heme binding"/>
    <property type="evidence" value="ECO:0007669"/>
    <property type="project" value="UniProtKB-UniRule"/>
</dbReference>
<proteinExistence type="inferred from homology"/>
<reference evidence="9 10" key="1">
    <citation type="submission" date="2020-12" db="EMBL/GenBank/DDBJ databases">
        <title>Revised draft genomes of Rhodomicrobium vannielii ATCC 17100 and Rhodomicrobium udaipurense JA643.</title>
        <authorList>
            <person name="Conners E.M."/>
            <person name="Davenport E.J."/>
            <person name="Bose A."/>
        </authorList>
    </citation>
    <scope>NUCLEOTIDE SEQUENCE [LARGE SCALE GENOMIC DNA]</scope>
    <source>
        <strain evidence="9 10">JA643</strain>
    </source>
</reference>
<feature type="transmembrane region" description="Helical" evidence="7">
    <location>
        <begin position="161"/>
        <end position="178"/>
    </location>
</feature>
<evidence type="ECO:0000256" key="5">
    <source>
        <dbReference type="ARBA" id="ARBA00023004"/>
    </source>
</evidence>
<dbReference type="GO" id="GO:0009055">
    <property type="term" value="F:electron transfer activity"/>
    <property type="evidence" value="ECO:0007669"/>
    <property type="project" value="UniProtKB-UniRule"/>
</dbReference>
<dbReference type="GO" id="GO:0016679">
    <property type="term" value="F:oxidoreductase activity, acting on diphenols and related substances as donors"/>
    <property type="evidence" value="ECO:0007669"/>
    <property type="project" value="TreeGrafter"/>
</dbReference>
<organism evidence="9 10">
    <name type="scientific">Rhodomicrobium udaipurense</name>
    <dbReference type="NCBI Taxonomy" id="1202716"/>
    <lineage>
        <taxon>Bacteria</taxon>
        <taxon>Pseudomonadati</taxon>
        <taxon>Pseudomonadota</taxon>
        <taxon>Alphaproteobacteria</taxon>
        <taxon>Hyphomicrobiales</taxon>
        <taxon>Hyphomicrobiaceae</taxon>
        <taxon>Rhodomicrobium</taxon>
    </lineage>
</organism>
<dbReference type="PANTHER" id="PTHR36964">
    <property type="entry name" value="PROTEIN-METHIONINE-SULFOXIDE REDUCTASE HEME-BINDING SUBUNIT MSRQ"/>
    <property type="match status" value="1"/>
</dbReference>
<feature type="transmembrane region" description="Helical" evidence="7">
    <location>
        <begin position="88"/>
        <end position="106"/>
    </location>
</feature>
<evidence type="ECO:0000256" key="2">
    <source>
        <dbReference type="ARBA" id="ARBA00022448"/>
    </source>
</evidence>
<gene>
    <name evidence="7 9" type="primary">msrQ</name>
    <name evidence="9" type="ORF">JDN41_06565</name>
</gene>
<keyword evidence="7" id="KW-0249">Electron transport</keyword>
<keyword evidence="7" id="KW-0479">Metal-binding</keyword>
<evidence type="ECO:0000256" key="6">
    <source>
        <dbReference type="ARBA" id="ARBA00023136"/>
    </source>
</evidence>
<keyword evidence="7" id="KW-0285">Flavoprotein</keyword>
<dbReference type="HAMAP" id="MF_01207">
    <property type="entry name" value="MsrQ"/>
    <property type="match status" value="1"/>
</dbReference>
<dbReference type="InterPro" id="IPR022837">
    <property type="entry name" value="MsrQ-like"/>
</dbReference>
<comment type="function">
    <text evidence="7">Part of the MsrPQ system that repairs oxidized periplasmic proteins containing methionine sulfoxide residues (Met-O), using respiratory chain electrons. Thus protects these proteins from oxidative-stress damage caused by reactive species of oxygen and chlorine generated by the host defense mechanisms. MsrPQ is essential for the maintenance of envelope integrity under bleach stress, rescuing a wide series of structurally unrelated periplasmic proteins from methionine oxidation. MsrQ provides electrons for reduction to the reductase catalytic subunit MsrP, using the quinone pool of the respiratory chain.</text>
</comment>
<keyword evidence="7" id="KW-0349">Heme</keyword>
<feature type="transmembrane region" description="Helical" evidence="7">
    <location>
        <begin position="59"/>
        <end position="76"/>
    </location>
</feature>
<evidence type="ECO:0000313" key="10">
    <source>
        <dbReference type="Proteomes" id="UP000623250"/>
    </source>
</evidence>
<keyword evidence="7" id="KW-1003">Cell membrane</keyword>
<comment type="cofactor">
    <cofactor evidence="7">
        <name>FMN</name>
        <dbReference type="ChEBI" id="CHEBI:58210"/>
    </cofactor>
    <text evidence="7">Binds 1 FMN per subunit.</text>
</comment>
<comment type="cofactor">
    <cofactor evidence="7">
        <name>heme b</name>
        <dbReference type="ChEBI" id="CHEBI:60344"/>
    </cofactor>
    <text evidence="7">Binds 1 heme b (iron(II)-protoporphyrin IX) group per subunit.</text>
</comment>
<comment type="caution">
    <text evidence="9">The sequence shown here is derived from an EMBL/GenBank/DDBJ whole genome shotgun (WGS) entry which is preliminary data.</text>
</comment>
<evidence type="ECO:0000313" key="9">
    <source>
        <dbReference type="EMBL" id="MBJ7543216.1"/>
    </source>
</evidence>
<dbReference type="AlphaFoldDB" id="A0A8I1GG48"/>
<keyword evidence="4 7" id="KW-1133">Transmembrane helix</keyword>
<feature type="domain" description="Ferric oxidoreductase" evidence="8">
    <location>
        <begin position="56"/>
        <end position="170"/>
    </location>
</feature>
<keyword evidence="3 7" id="KW-0812">Transmembrane</keyword>
<sequence>MKQPKASPRRAAQRVIGTFPRWPVYLVGALPGVWTFWLAVSDQLGADPVKTLEHMLGLWALRFLIASLAVTPLRRLGGPNLVRFRRALGLLAFFYACAHLLTWIVLDRGPDLTAILGDIVKRPYITLGMATFAILVPLAWTSNARAIKRMGGAAWQRLHRWVYLAAVLAIAHYLLSLKSWTLEPLAYAAAVAALLLFRVFSSVRGNRSPKPVETG</sequence>
<dbReference type="Pfam" id="PF01794">
    <property type="entry name" value="Ferric_reduct"/>
    <property type="match status" value="1"/>
</dbReference>
<evidence type="ECO:0000256" key="1">
    <source>
        <dbReference type="ARBA" id="ARBA00004141"/>
    </source>
</evidence>
<keyword evidence="7" id="KW-0288">FMN</keyword>
<comment type="similarity">
    <text evidence="7">Belongs to the MsrQ family.</text>
</comment>
<dbReference type="GO" id="GO:0046872">
    <property type="term" value="F:metal ion binding"/>
    <property type="evidence" value="ECO:0007669"/>
    <property type="project" value="UniProtKB-KW"/>
</dbReference>
<keyword evidence="10" id="KW-1185">Reference proteome</keyword>
<evidence type="ECO:0000256" key="3">
    <source>
        <dbReference type="ARBA" id="ARBA00022692"/>
    </source>
</evidence>
<dbReference type="Proteomes" id="UP000623250">
    <property type="component" value="Unassembled WGS sequence"/>
</dbReference>
<dbReference type="RefSeq" id="WP_037238282.1">
    <property type="nucleotide sequence ID" value="NZ_JAEMUK010000012.1"/>
</dbReference>
<comment type="subcellular location">
    <subcellularLocation>
        <location evidence="7">Cell membrane</location>
        <topology evidence="7">Multi-pass membrane protein</topology>
    </subcellularLocation>
    <subcellularLocation>
        <location evidence="1">Membrane</location>
        <topology evidence="1">Multi-pass membrane protein</topology>
    </subcellularLocation>
</comment>
<feature type="transmembrane region" description="Helical" evidence="7">
    <location>
        <begin position="122"/>
        <end position="140"/>
    </location>
</feature>
<dbReference type="InterPro" id="IPR013130">
    <property type="entry name" value="Fe3_Rdtase_TM_dom"/>
</dbReference>
<keyword evidence="5 7" id="KW-0408">Iron</keyword>
<protein>
    <recommendedName>
        <fullName evidence="7">Protein-methionine-sulfoxide reductase heme-binding subunit MsrQ</fullName>
    </recommendedName>
    <alternativeName>
        <fullName evidence="7">Flavocytochrome MsrQ</fullName>
    </alternativeName>
</protein>
<dbReference type="PANTHER" id="PTHR36964:SF1">
    <property type="entry name" value="PROTEIN-METHIONINE-SULFOXIDE REDUCTASE HEME-BINDING SUBUNIT MSRQ"/>
    <property type="match status" value="1"/>
</dbReference>
<keyword evidence="6 7" id="KW-0472">Membrane</keyword>
<feature type="transmembrane region" description="Helical" evidence="7">
    <location>
        <begin position="21"/>
        <end position="39"/>
    </location>
</feature>
<evidence type="ECO:0000256" key="7">
    <source>
        <dbReference type="HAMAP-Rule" id="MF_01207"/>
    </source>
</evidence>
<keyword evidence="2 7" id="KW-0813">Transport</keyword>
<feature type="transmembrane region" description="Helical" evidence="7">
    <location>
        <begin position="184"/>
        <end position="201"/>
    </location>
</feature>
<dbReference type="GO" id="GO:0005886">
    <property type="term" value="C:plasma membrane"/>
    <property type="evidence" value="ECO:0007669"/>
    <property type="project" value="UniProtKB-SubCell"/>
</dbReference>
<dbReference type="NCBIfam" id="NF003833">
    <property type="entry name" value="PRK05419.1-5"/>
    <property type="match status" value="1"/>
</dbReference>
<dbReference type="GO" id="GO:0030091">
    <property type="term" value="P:protein repair"/>
    <property type="evidence" value="ECO:0007669"/>
    <property type="project" value="UniProtKB-UniRule"/>
</dbReference>
<name>A0A8I1GG48_9HYPH</name>
<evidence type="ECO:0000259" key="8">
    <source>
        <dbReference type="Pfam" id="PF01794"/>
    </source>
</evidence>
<evidence type="ECO:0000256" key="4">
    <source>
        <dbReference type="ARBA" id="ARBA00022989"/>
    </source>
</evidence>